<evidence type="ECO:0000256" key="6">
    <source>
        <dbReference type="ARBA" id="ARBA00022792"/>
    </source>
</evidence>
<dbReference type="InterPro" id="IPR044677">
    <property type="entry name" value="SLC25A3/Pic2/Mir1-like"/>
</dbReference>
<evidence type="ECO:0000256" key="3">
    <source>
        <dbReference type="ARBA" id="ARBA00022448"/>
    </source>
</evidence>
<dbReference type="PANTHER" id="PTHR45671:SF12">
    <property type="entry name" value="MITOCHONDRIAL PHOSPHATE CARRIER PROTEIN"/>
    <property type="match status" value="1"/>
</dbReference>
<dbReference type="PROSITE" id="PS50920">
    <property type="entry name" value="SOLCAR"/>
    <property type="match status" value="1"/>
</dbReference>
<evidence type="ECO:0000256" key="8">
    <source>
        <dbReference type="ARBA" id="ARBA00023128"/>
    </source>
</evidence>
<comment type="subcellular location">
    <subcellularLocation>
        <location evidence="1">Mitochondrion inner membrane</location>
        <topology evidence="1">Multi-pass membrane protein</topology>
    </subcellularLocation>
</comment>
<dbReference type="Gene3D" id="1.50.40.10">
    <property type="entry name" value="Mitochondrial carrier domain"/>
    <property type="match status" value="1"/>
</dbReference>
<organism evidence="12">
    <name type="scientific">Chrysotila carterae</name>
    <name type="common">Marine alga</name>
    <name type="synonym">Syracosphaera carterae</name>
    <dbReference type="NCBI Taxonomy" id="13221"/>
    <lineage>
        <taxon>Eukaryota</taxon>
        <taxon>Haptista</taxon>
        <taxon>Haptophyta</taxon>
        <taxon>Prymnesiophyceae</taxon>
        <taxon>Isochrysidales</taxon>
        <taxon>Isochrysidaceae</taxon>
        <taxon>Chrysotila</taxon>
    </lineage>
</organism>
<evidence type="ECO:0000256" key="4">
    <source>
        <dbReference type="ARBA" id="ARBA00022692"/>
    </source>
</evidence>
<evidence type="ECO:0000256" key="5">
    <source>
        <dbReference type="ARBA" id="ARBA00022737"/>
    </source>
</evidence>
<dbReference type="GO" id="GO:0005315">
    <property type="term" value="F:phosphate transmembrane transporter activity"/>
    <property type="evidence" value="ECO:0007669"/>
    <property type="project" value="InterPro"/>
</dbReference>
<evidence type="ECO:0000256" key="1">
    <source>
        <dbReference type="ARBA" id="ARBA00004448"/>
    </source>
</evidence>
<reference evidence="12" key="1">
    <citation type="submission" date="2021-01" db="EMBL/GenBank/DDBJ databases">
        <authorList>
            <person name="Corre E."/>
            <person name="Pelletier E."/>
            <person name="Niang G."/>
            <person name="Scheremetjew M."/>
            <person name="Finn R."/>
            <person name="Kale V."/>
            <person name="Holt S."/>
            <person name="Cochrane G."/>
            <person name="Meng A."/>
            <person name="Brown T."/>
            <person name="Cohen L."/>
        </authorList>
    </citation>
    <scope>NUCLEOTIDE SEQUENCE</scope>
    <source>
        <strain evidence="12">CCMP645</strain>
    </source>
</reference>
<keyword evidence="5" id="KW-0677">Repeat</keyword>
<keyword evidence="6" id="KW-0999">Mitochondrion inner membrane</keyword>
<evidence type="ECO:0000313" key="12">
    <source>
        <dbReference type="EMBL" id="CAE0775638.1"/>
    </source>
</evidence>
<protein>
    <submittedName>
        <fullName evidence="12">Uncharacterized protein</fullName>
    </submittedName>
</protein>
<dbReference type="GO" id="GO:1990547">
    <property type="term" value="P:mitochondrial phosphate ion transmembrane transport"/>
    <property type="evidence" value="ECO:0007669"/>
    <property type="project" value="InterPro"/>
</dbReference>
<dbReference type="InterPro" id="IPR018108">
    <property type="entry name" value="MCP_transmembrane"/>
</dbReference>
<dbReference type="AlphaFoldDB" id="A0A7S4BT90"/>
<dbReference type="GO" id="GO:0005743">
    <property type="term" value="C:mitochondrial inner membrane"/>
    <property type="evidence" value="ECO:0007669"/>
    <property type="project" value="UniProtKB-SubCell"/>
</dbReference>
<accession>A0A7S4BT90</accession>
<keyword evidence="8" id="KW-0496">Mitochondrion</keyword>
<name>A0A7S4BT90_CHRCT</name>
<dbReference type="PANTHER" id="PTHR45671">
    <property type="entry name" value="SOLUTE CARRIER FAMILY 25 (MITOCHONDRIAL CARRIER PHOSPHATE CARRIER), MEMBER 3, LIKE-RELATED-RELATED"/>
    <property type="match status" value="1"/>
</dbReference>
<dbReference type="Pfam" id="PF00153">
    <property type="entry name" value="Mito_carr"/>
    <property type="match status" value="1"/>
</dbReference>
<evidence type="ECO:0000256" key="7">
    <source>
        <dbReference type="ARBA" id="ARBA00022989"/>
    </source>
</evidence>
<comment type="similarity">
    <text evidence="2 11">Belongs to the mitochondrial carrier (TC 2.A.29) family.</text>
</comment>
<keyword evidence="4 10" id="KW-0812">Transmembrane</keyword>
<keyword evidence="3 11" id="KW-0813">Transport</keyword>
<sequence>MRQLPYTCCKLVAYELCSFALLDALTRLPEQHLGVGEQLRPAAVIVAGLLAGAAAAVISQPADVLLSRLCGSAAIASLTECVIAQGPREQLAYLFSIGPRECFSGLGPRLMMISSMTSIQFLVYDSLRRTLDCAPVL</sequence>
<keyword evidence="9 10" id="KW-0472">Membrane</keyword>
<dbReference type="SUPFAM" id="SSF103506">
    <property type="entry name" value="Mitochondrial carrier"/>
    <property type="match status" value="1"/>
</dbReference>
<keyword evidence="7" id="KW-1133">Transmembrane helix</keyword>
<feature type="repeat" description="Solcar" evidence="10">
    <location>
        <begin position="39"/>
        <end position="130"/>
    </location>
</feature>
<dbReference type="EMBL" id="HBIZ01044186">
    <property type="protein sequence ID" value="CAE0775638.1"/>
    <property type="molecule type" value="Transcribed_RNA"/>
</dbReference>
<evidence type="ECO:0000256" key="2">
    <source>
        <dbReference type="ARBA" id="ARBA00006375"/>
    </source>
</evidence>
<proteinExistence type="inferred from homology"/>
<evidence type="ECO:0000256" key="11">
    <source>
        <dbReference type="RuleBase" id="RU000488"/>
    </source>
</evidence>
<evidence type="ECO:0000256" key="10">
    <source>
        <dbReference type="PROSITE-ProRule" id="PRU00282"/>
    </source>
</evidence>
<gene>
    <name evidence="12" type="ORF">PCAR00345_LOCUS28272</name>
</gene>
<dbReference type="InterPro" id="IPR023395">
    <property type="entry name" value="MCP_dom_sf"/>
</dbReference>
<evidence type="ECO:0000256" key="9">
    <source>
        <dbReference type="ARBA" id="ARBA00023136"/>
    </source>
</evidence>